<feature type="compositionally biased region" description="Basic and acidic residues" evidence="1">
    <location>
        <begin position="52"/>
        <end position="62"/>
    </location>
</feature>
<feature type="region of interest" description="Disordered" evidence="1">
    <location>
        <begin position="38"/>
        <end position="91"/>
    </location>
</feature>
<evidence type="ECO:0000313" key="3">
    <source>
        <dbReference type="Proteomes" id="UP000242791"/>
    </source>
</evidence>
<reference evidence="2 3" key="1">
    <citation type="submission" date="2015-08" db="EMBL/GenBank/DDBJ databases">
        <title>Emmonsia species relationships and genome sequence.</title>
        <authorList>
            <person name="Cuomo C.A."/>
            <person name="Schwartz I.S."/>
            <person name="Kenyon C."/>
            <person name="De Hoog G.S."/>
            <person name="Govender N.P."/>
            <person name="Botha A."/>
            <person name="Moreno L."/>
            <person name="De Vries M."/>
            <person name="Munoz J.F."/>
            <person name="Stielow J.B."/>
        </authorList>
    </citation>
    <scope>NUCLEOTIDE SEQUENCE [LARGE SCALE GENOMIC DNA]</scope>
    <source>
        <strain evidence="2 3">EI222</strain>
    </source>
</reference>
<name>A0A1J9PNJ4_9EURO</name>
<evidence type="ECO:0000313" key="2">
    <source>
        <dbReference type="EMBL" id="OJD09419.1"/>
    </source>
</evidence>
<dbReference type="OrthoDB" id="5288318at2759"/>
<dbReference type="Proteomes" id="UP000242791">
    <property type="component" value="Unassembled WGS sequence"/>
</dbReference>
<evidence type="ECO:0000256" key="1">
    <source>
        <dbReference type="SAM" id="MobiDB-lite"/>
    </source>
</evidence>
<organism evidence="2 3">
    <name type="scientific">Blastomyces percursus</name>
    <dbReference type="NCBI Taxonomy" id="1658174"/>
    <lineage>
        <taxon>Eukaryota</taxon>
        <taxon>Fungi</taxon>
        <taxon>Dikarya</taxon>
        <taxon>Ascomycota</taxon>
        <taxon>Pezizomycotina</taxon>
        <taxon>Eurotiomycetes</taxon>
        <taxon>Eurotiomycetidae</taxon>
        <taxon>Onygenales</taxon>
        <taxon>Ajellomycetaceae</taxon>
        <taxon>Blastomyces</taxon>
    </lineage>
</organism>
<dbReference type="VEuPathDB" id="FungiDB:ACJ73_10333"/>
<dbReference type="STRING" id="1658174.A0A1J9PNJ4"/>
<protein>
    <submittedName>
        <fullName evidence="2">Uncharacterized protein</fullName>
    </submittedName>
</protein>
<dbReference type="EMBL" id="LGTZ01003753">
    <property type="protein sequence ID" value="OJD09419.1"/>
    <property type="molecule type" value="Genomic_DNA"/>
</dbReference>
<accession>A0A1J9PNJ4</accession>
<dbReference type="AlphaFoldDB" id="A0A1J9PNJ4"/>
<sequence>MVVFVDHEQEDANAAASDVPHLSADPVFLKHPGHSMFTDLRRRGGGSAGPARYDKGGDKDCDGVTAEDSSLAARNANDNVDDGGQRDNPNVNGFSAALSCYPYV</sequence>
<proteinExistence type="predicted"/>
<keyword evidence="3" id="KW-1185">Reference proteome</keyword>
<comment type="caution">
    <text evidence="2">The sequence shown here is derived from an EMBL/GenBank/DDBJ whole genome shotgun (WGS) entry which is preliminary data.</text>
</comment>
<gene>
    <name evidence="2" type="ORF">ACJ73_10333</name>
</gene>